<organism evidence="3 4">
    <name type="scientific">Lupinus luteus</name>
    <name type="common">European yellow lupine</name>
    <dbReference type="NCBI Taxonomy" id="3873"/>
    <lineage>
        <taxon>Eukaryota</taxon>
        <taxon>Viridiplantae</taxon>
        <taxon>Streptophyta</taxon>
        <taxon>Embryophyta</taxon>
        <taxon>Tracheophyta</taxon>
        <taxon>Spermatophyta</taxon>
        <taxon>Magnoliopsida</taxon>
        <taxon>eudicotyledons</taxon>
        <taxon>Gunneridae</taxon>
        <taxon>Pentapetalae</taxon>
        <taxon>rosids</taxon>
        <taxon>fabids</taxon>
        <taxon>Fabales</taxon>
        <taxon>Fabaceae</taxon>
        <taxon>Papilionoideae</taxon>
        <taxon>50 kb inversion clade</taxon>
        <taxon>genistoids sensu lato</taxon>
        <taxon>core genistoids</taxon>
        <taxon>Genisteae</taxon>
        <taxon>Lupinus</taxon>
    </lineage>
</organism>
<proteinExistence type="predicted"/>
<feature type="signal peptide" evidence="2">
    <location>
        <begin position="1"/>
        <end position="19"/>
    </location>
</feature>
<evidence type="ECO:0008006" key="5">
    <source>
        <dbReference type="Google" id="ProtNLM"/>
    </source>
</evidence>
<dbReference type="AlphaFoldDB" id="A0AAV1XSQ9"/>
<protein>
    <recommendedName>
        <fullName evidence="5">Transmembrane protein</fullName>
    </recommendedName>
</protein>
<feature type="region of interest" description="Disordered" evidence="1">
    <location>
        <begin position="27"/>
        <end position="86"/>
    </location>
</feature>
<accession>A0AAV1XSQ9</accession>
<sequence length="86" mass="9426">MATFIHIFNIIIFLSLVYAVFSSEPITPPTGKESWNTNVPSPEIITSHDTFSTNDPIIIDGAPAPRPRPTPKPAPISRPSRPPLVH</sequence>
<dbReference type="EMBL" id="CAXHTB010000017">
    <property type="protein sequence ID" value="CAL0323893.1"/>
    <property type="molecule type" value="Genomic_DNA"/>
</dbReference>
<keyword evidence="2" id="KW-0732">Signal</keyword>
<comment type="caution">
    <text evidence="3">The sequence shown here is derived from an EMBL/GenBank/DDBJ whole genome shotgun (WGS) entry which is preliminary data.</text>
</comment>
<feature type="compositionally biased region" description="Pro residues" evidence="1">
    <location>
        <begin position="64"/>
        <end position="86"/>
    </location>
</feature>
<reference evidence="3 4" key="1">
    <citation type="submission" date="2024-03" db="EMBL/GenBank/DDBJ databases">
        <authorList>
            <person name="Martinez-Hernandez J."/>
        </authorList>
    </citation>
    <scope>NUCLEOTIDE SEQUENCE [LARGE SCALE GENOMIC DNA]</scope>
</reference>
<dbReference type="Proteomes" id="UP001497480">
    <property type="component" value="Unassembled WGS sequence"/>
</dbReference>
<gene>
    <name evidence="3" type="ORF">LLUT_LOCUS24953</name>
</gene>
<evidence type="ECO:0000313" key="3">
    <source>
        <dbReference type="EMBL" id="CAL0323893.1"/>
    </source>
</evidence>
<name>A0AAV1XSQ9_LUPLU</name>
<keyword evidence="4" id="KW-1185">Reference proteome</keyword>
<feature type="chain" id="PRO_5043796849" description="Transmembrane protein" evidence="2">
    <location>
        <begin position="20"/>
        <end position="86"/>
    </location>
</feature>
<evidence type="ECO:0000313" key="4">
    <source>
        <dbReference type="Proteomes" id="UP001497480"/>
    </source>
</evidence>
<evidence type="ECO:0000256" key="1">
    <source>
        <dbReference type="SAM" id="MobiDB-lite"/>
    </source>
</evidence>
<evidence type="ECO:0000256" key="2">
    <source>
        <dbReference type="SAM" id="SignalP"/>
    </source>
</evidence>